<dbReference type="Proteomes" id="UP000076580">
    <property type="component" value="Chromosome 01"/>
</dbReference>
<gene>
    <name evidence="8" type="ORF">DCS_00973</name>
</gene>
<feature type="compositionally biased region" description="Low complexity" evidence="6">
    <location>
        <begin position="321"/>
        <end position="336"/>
    </location>
</feature>
<dbReference type="RefSeq" id="XP_040659191.1">
    <property type="nucleotide sequence ID" value="XM_040798308.1"/>
</dbReference>
<feature type="compositionally biased region" description="Low complexity" evidence="6">
    <location>
        <begin position="20"/>
        <end position="40"/>
    </location>
</feature>
<dbReference type="AlphaFoldDB" id="A0A151GRV4"/>
<evidence type="ECO:0000259" key="7">
    <source>
        <dbReference type="Pfam" id="PF15511"/>
    </source>
</evidence>
<feature type="compositionally biased region" description="Basic and acidic residues" evidence="6">
    <location>
        <begin position="275"/>
        <end position="294"/>
    </location>
</feature>
<dbReference type="InterPro" id="IPR009072">
    <property type="entry name" value="Histone-fold"/>
</dbReference>
<dbReference type="GO" id="GO:0000776">
    <property type="term" value="C:kinetochore"/>
    <property type="evidence" value="ECO:0007669"/>
    <property type="project" value="InterPro"/>
</dbReference>
<dbReference type="GO" id="GO:0003677">
    <property type="term" value="F:DNA binding"/>
    <property type="evidence" value="ECO:0007669"/>
    <property type="project" value="InterPro"/>
</dbReference>
<evidence type="ECO:0000256" key="4">
    <source>
        <dbReference type="ARBA" id="ARBA00022454"/>
    </source>
</evidence>
<dbReference type="GO" id="GO:0007059">
    <property type="term" value="P:chromosome segregation"/>
    <property type="evidence" value="ECO:0007669"/>
    <property type="project" value="TreeGrafter"/>
</dbReference>
<name>A0A151GRV4_DRECN</name>
<organism evidence="8 9">
    <name type="scientific">Drechmeria coniospora</name>
    <name type="common">Nematophagous fungus</name>
    <name type="synonym">Meria coniospora</name>
    <dbReference type="NCBI Taxonomy" id="98403"/>
    <lineage>
        <taxon>Eukaryota</taxon>
        <taxon>Fungi</taxon>
        <taxon>Dikarya</taxon>
        <taxon>Ascomycota</taxon>
        <taxon>Pezizomycotina</taxon>
        <taxon>Sordariomycetes</taxon>
        <taxon>Hypocreomycetidae</taxon>
        <taxon>Hypocreales</taxon>
        <taxon>Ophiocordycipitaceae</taxon>
        <taxon>Drechmeria</taxon>
    </lineage>
</organism>
<dbReference type="Gene3D" id="1.10.20.10">
    <property type="entry name" value="Histone, subunit A"/>
    <property type="match status" value="1"/>
</dbReference>
<dbReference type="InParanoid" id="A0A151GRV4"/>
<evidence type="ECO:0000313" key="9">
    <source>
        <dbReference type="Proteomes" id="UP000076580"/>
    </source>
</evidence>
<comment type="caution">
    <text evidence="8">The sequence shown here is derived from an EMBL/GenBank/DDBJ whole genome shotgun (WGS) entry which is preliminary data.</text>
</comment>
<feature type="compositionally biased region" description="Basic residues" evidence="6">
    <location>
        <begin position="368"/>
        <end position="381"/>
    </location>
</feature>
<dbReference type="SUPFAM" id="SSF47113">
    <property type="entry name" value="Histone-fold"/>
    <property type="match status" value="1"/>
</dbReference>
<sequence>MASTPGARGTHGKVGGLLHAPPAAATPTGRPSSAEPASSRRQLRTPLDRNPSRDLLASVRRATSASGGRRNNAPTPHAKAARKAVDQRRTAMYTPGKNRRRSIREQRETPMDILRNLGRALAPVSQPIVSSSSPRDKRSSIAAIPEEDDDDDDDALFVNSPRLSLPLDDDDDDGGLFVDSPRLSLPLDDDDDSDLQPPRSVGLEDENYTVQSVELPRRALSEQPASRLSRGSFASAPFSDFLDSNDATQHGGRQSDFFPSLLDDQQANADLGDATYDRIDADPTRRTTMGRESDFGLQLPAGLDDQTTFLMSDPPAEGEAGPDSDPPSARRPSAGSMATEDDSRQWHVASPAHSTNDLTEVAPEPRRRAPKARKQRKRISKHGSEYPPLPPSFVKRVAQTALQSSGLSNRRISAETLTALTQASEWFFEQLGDDLGAYAAHAKRKTIEQSDVVTLMRRQRQVGSDTTLFSLAQRHLPREMLQELRMPVPVPPPTKQRRARRSRGAAEEATETG</sequence>
<evidence type="ECO:0000313" key="8">
    <source>
        <dbReference type="EMBL" id="KYK59839.1"/>
    </source>
</evidence>
<feature type="domain" description="CENP-T/Histone H4 histone fold" evidence="7">
    <location>
        <begin position="382"/>
        <end position="488"/>
    </location>
</feature>
<feature type="compositionally biased region" description="Low complexity" evidence="6">
    <location>
        <begin position="124"/>
        <end position="133"/>
    </location>
</feature>
<evidence type="ECO:0000256" key="2">
    <source>
        <dbReference type="ARBA" id="ARBA00004286"/>
    </source>
</evidence>
<evidence type="ECO:0000256" key="5">
    <source>
        <dbReference type="ARBA" id="ARBA00023242"/>
    </source>
</evidence>
<feature type="region of interest" description="Disordered" evidence="6">
    <location>
        <begin position="1"/>
        <end position="109"/>
    </location>
</feature>
<reference evidence="8 9" key="1">
    <citation type="journal article" date="2016" name="Sci. Rep.">
        <title>Insights into Adaptations to a Near-Obligate Nematode Endoparasitic Lifestyle from the Finished Genome of Drechmeria coniospora.</title>
        <authorList>
            <person name="Zhang L."/>
            <person name="Zhou Z."/>
            <person name="Guo Q."/>
            <person name="Fokkens L."/>
            <person name="Miskei M."/>
            <person name="Pocsi I."/>
            <person name="Zhang W."/>
            <person name="Chen M."/>
            <person name="Wang L."/>
            <person name="Sun Y."/>
            <person name="Donzelli B.G."/>
            <person name="Gibson D.M."/>
            <person name="Nelson D.R."/>
            <person name="Luo J.G."/>
            <person name="Rep M."/>
            <person name="Liu H."/>
            <person name="Yang S."/>
            <person name="Wang J."/>
            <person name="Krasnoff S.B."/>
            <person name="Xu Y."/>
            <person name="Molnar I."/>
            <person name="Lin M."/>
        </authorList>
    </citation>
    <scope>NUCLEOTIDE SEQUENCE [LARGE SCALE GENOMIC DNA]</scope>
    <source>
        <strain evidence="8 9">ARSEF 6962</strain>
    </source>
</reference>
<feature type="region of interest" description="Disordered" evidence="6">
    <location>
        <begin position="273"/>
        <end position="392"/>
    </location>
</feature>
<evidence type="ECO:0000256" key="6">
    <source>
        <dbReference type="SAM" id="MobiDB-lite"/>
    </source>
</evidence>
<accession>A0A151GRV4</accession>
<keyword evidence="5" id="KW-0539">Nucleus</keyword>
<feature type="region of interest" description="Disordered" evidence="6">
    <location>
        <begin position="124"/>
        <end position="231"/>
    </location>
</feature>
<dbReference type="Pfam" id="PF15511">
    <property type="entry name" value="CENP-T_C"/>
    <property type="match status" value="1"/>
</dbReference>
<feature type="compositionally biased region" description="Acidic residues" evidence="6">
    <location>
        <begin position="145"/>
        <end position="155"/>
    </location>
</feature>
<dbReference type="GO" id="GO:0051382">
    <property type="term" value="P:kinetochore assembly"/>
    <property type="evidence" value="ECO:0007669"/>
    <property type="project" value="InterPro"/>
</dbReference>
<dbReference type="PANTHER" id="PTHR46904">
    <property type="entry name" value="CENTROMERE PROTEIN T"/>
    <property type="match status" value="1"/>
</dbReference>
<evidence type="ECO:0000256" key="3">
    <source>
        <dbReference type="ARBA" id="ARBA00010137"/>
    </source>
</evidence>
<dbReference type="EMBL" id="LAYC01000001">
    <property type="protein sequence ID" value="KYK59839.1"/>
    <property type="molecule type" value="Genomic_DNA"/>
</dbReference>
<dbReference type="PANTHER" id="PTHR46904:SF1">
    <property type="entry name" value="CENTROMERE PROTEIN T"/>
    <property type="match status" value="1"/>
</dbReference>
<keyword evidence="4" id="KW-0158">Chromosome</keyword>
<feature type="region of interest" description="Disordered" evidence="6">
    <location>
        <begin position="485"/>
        <end position="513"/>
    </location>
</feature>
<dbReference type="InterPro" id="IPR035425">
    <property type="entry name" value="CENP-T/H4_C"/>
</dbReference>
<dbReference type="GO" id="GO:0046982">
    <property type="term" value="F:protein heterodimerization activity"/>
    <property type="evidence" value="ECO:0007669"/>
    <property type="project" value="InterPro"/>
</dbReference>
<dbReference type="CDD" id="cd22920">
    <property type="entry name" value="HFD_CENP-T"/>
    <property type="match status" value="1"/>
</dbReference>
<protein>
    <recommendedName>
        <fullName evidence="7">CENP-T/Histone H4 histone fold domain-containing protein</fullName>
    </recommendedName>
</protein>
<proteinExistence type="inferred from homology"/>
<dbReference type="GO" id="GO:0000278">
    <property type="term" value="P:mitotic cell cycle"/>
    <property type="evidence" value="ECO:0007669"/>
    <property type="project" value="TreeGrafter"/>
</dbReference>
<comment type="similarity">
    <text evidence="3">Belongs to the CENP-T/CNN1 family.</text>
</comment>
<dbReference type="InterPro" id="IPR028255">
    <property type="entry name" value="CENP-T"/>
</dbReference>
<comment type="subcellular location">
    <subcellularLocation>
        <location evidence="2">Chromosome</location>
    </subcellularLocation>
    <subcellularLocation>
        <location evidence="1">Nucleus</location>
    </subcellularLocation>
</comment>
<keyword evidence="9" id="KW-1185">Reference proteome</keyword>
<evidence type="ECO:0000256" key="1">
    <source>
        <dbReference type="ARBA" id="ARBA00004123"/>
    </source>
</evidence>
<dbReference type="GO" id="GO:0005634">
    <property type="term" value="C:nucleus"/>
    <property type="evidence" value="ECO:0007669"/>
    <property type="project" value="UniProtKB-SubCell"/>
</dbReference>
<dbReference type="GeneID" id="63713616"/>
<dbReference type="STRING" id="98403.A0A151GRV4"/>